<evidence type="ECO:0000313" key="2">
    <source>
        <dbReference type="EMBL" id="MDM7858631.1"/>
    </source>
</evidence>
<evidence type="ECO:0000313" key="3">
    <source>
        <dbReference type="Proteomes" id="UP001241056"/>
    </source>
</evidence>
<gene>
    <name evidence="2" type="ORF">QEZ41_10170</name>
</gene>
<dbReference type="InterPro" id="IPR009875">
    <property type="entry name" value="PilZ_domain"/>
</dbReference>
<dbReference type="Proteomes" id="UP001241056">
    <property type="component" value="Unassembled WGS sequence"/>
</dbReference>
<dbReference type="EMBL" id="JAUCDY010000013">
    <property type="protein sequence ID" value="MDM7858631.1"/>
    <property type="molecule type" value="Genomic_DNA"/>
</dbReference>
<comment type="caution">
    <text evidence="2">The sequence shown here is derived from an EMBL/GenBank/DDBJ whole genome shotgun (WGS) entry which is preliminary data.</text>
</comment>
<evidence type="ECO:0000259" key="1">
    <source>
        <dbReference type="Pfam" id="PF07238"/>
    </source>
</evidence>
<sequence>MSKQDKTERREYYRIHDEIALQINTDYSDFVNESSLFNLLNELYLLEHEAQPLLRAISEQQRTLVNYLKITNKRIDLLAQALAQNLLKDFPKPQQTTLSEGGLSFFSHQSFKRGQTLYLKMLLLPQALALQLTATVVDTRKKPDGRLKTAVTFVDLTESQRQILARHILQKQAHERRQALLEENS</sequence>
<organism evidence="2 3">
    <name type="scientific">Thiopseudomonas acetoxidans</name>
    <dbReference type="NCBI Taxonomy" id="3041622"/>
    <lineage>
        <taxon>Bacteria</taxon>
        <taxon>Pseudomonadati</taxon>
        <taxon>Pseudomonadota</taxon>
        <taxon>Gammaproteobacteria</taxon>
        <taxon>Pseudomonadales</taxon>
        <taxon>Pseudomonadaceae</taxon>
        <taxon>Thiopseudomonas</taxon>
    </lineage>
</organism>
<accession>A0ABT7SR11</accession>
<proteinExistence type="predicted"/>
<protein>
    <submittedName>
        <fullName evidence="2">PilZ domain-containing protein</fullName>
    </submittedName>
</protein>
<name>A0ABT7SR11_9GAMM</name>
<dbReference type="RefSeq" id="WP_289411397.1">
    <property type="nucleotide sequence ID" value="NZ_JAUCDY010000013.1"/>
</dbReference>
<dbReference type="Pfam" id="PF07238">
    <property type="entry name" value="PilZ"/>
    <property type="match status" value="1"/>
</dbReference>
<reference evidence="2 3" key="1">
    <citation type="submission" date="2023-06" db="EMBL/GenBank/DDBJ databases">
        <title>Thiopseudomonas sp. CY1220 draft genome sequence.</title>
        <authorList>
            <person name="Zhao G."/>
            <person name="An M."/>
        </authorList>
    </citation>
    <scope>NUCLEOTIDE SEQUENCE [LARGE SCALE GENOMIC DNA]</scope>
    <source>
        <strain evidence="2 3">CY1220</strain>
    </source>
</reference>
<feature type="domain" description="PilZ" evidence="1">
    <location>
        <begin position="97"/>
        <end position="169"/>
    </location>
</feature>
<keyword evidence="3" id="KW-1185">Reference proteome</keyword>
<dbReference type="Gene3D" id="2.40.10.220">
    <property type="entry name" value="predicted glycosyltransferase like domains"/>
    <property type="match status" value="1"/>
</dbReference>